<dbReference type="RefSeq" id="WP_425580228.1">
    <property type="nucleotide sequence ID" value="NZ_BAAABV010000021.1"/>
</dbReference>
<evidence type="ECO:0000313" key="2">
    <source>
        <dbReference type="EMBL" id="GAA0300653.1"/>
    </source>
</evidence>
<proteinExistence type="predicted"/>
<organism evidence="2 3">
    <name type="scientific">Streptomyces polychromogenes</name>
    <dbReference type="NCBI Taxonomy" id="67342"/>
    <lineage>
        <taxon>Bacteria</taxon>
        <taxon>Bacillati</taxon>
        <taxon>Actinomycetota</taxon>
        <taxon>Actinomycetes</taxon>
        <taxon>Kitasatosporales</taxon>
        <taxon>Streptomycetaceae</taxon>
        <taxon>Streptomyces</taxon>
    </lineage>
</organism>
<evidence type="ECO:0000256" key="1">
    <source>
        <dbReference type="SAM" id="MobiDB-lite"/>
    </source>
</evidence>
<reference evidence="3" key="1">
    <citation type="journal article" date="2019" name="Int. J. Syst. Evol. Microbiol.">
        <title>The Global Catalogue of Microorganisms (GCM) 10K type strain sequencing project: providing services to taxonomists for standard genome sequencing and annotation.</title>
        <authorList>
            <consortium name="The Broad Institute Genomics Platform"/>
            <consortium name="The Broad Institute Genome Sequencing Center for Infectious Disease"/>
            <person name="Wu L."/>
            <person name="Ma J."/>
        </authorList>
    </citation>
    <scope>NUCLEOTIDE SEQUENCE [LARGE SCALE GENOMIC DNA]</scope>
    <source>
        <strain evidence="3">JCM 4505</strain>
    </source>
</reference>
<keyword evidence="3" id="KW-1185">Reference proteome</keyword>
<gene>
    <name evidence="2" type="ORF">GCM10010302_44040</name>
</gene>
<name>A0ABP3F8A3_9ACTN</name>
<protein>
    <submittedName>
        <fullName evidence="2">Uncharacterized protein</fullName>
    </submittedName>
</protein>
<accession>A0ABP3F8A3</accession>
<comment type="caution">
    <text evidence="2">The sequence shown here is derived from an EMBL/GenBank/DDBJ whole genome shotgun (WGS) entry which is preliminary data.</text>
</comment>
<feature type="region of interest" description="Disordered" evidence="1">
    <location>
        <begin position="60"/>
        <end position="85"/>
    </location>
</feature>
<sequence>MSIATQVTAYAAAADPADCVCWRQVARPPAPKVKRACSSVARSVDAAVIRALASTQGIREPRAATAKLEARPTPPPKSTKRANAARVPVADCFRFSAAASMTPPL</sequence>
<dbReference type="EMBL" id="BAAABV010000021">
    <property type="protein sequence ID" value="GAA0300653.1"/>
    <property type="molecule type" value="Genomic_DNA"/>
</dbReference>
<dbReference type="Proteomes" id="UP001501867">
    <property type="component" value="Unassembled WGS sequence"/>
</dbReference>
<evidence type="ECO:0000313" key="3">
    <source>
        <dbReference type="Proteomes" id="UP001501867"/>
    </source>
</evidence>